<accession>A0A840VIX1</accession>
<feature type="transmembrane region" description="Helical" evidence="8">
    <location>
        <begin position="361"/>
        <end position="389"/>
    </location>
</feature>
<dbReference type="Proteomes" id="UP000553706">
    <property type="component" value="Unassembled WGS sequence"/>
</dbReference>
<keyword evidence="4" id="KW-0997">Cell inner membrane</keyword>
<organism evidence="10 11">
    <name type="scientific">Acidocella aromatica</name>
    <dbReference type="NCBI Taxonomy" id="1303579"/>
    <lineage>
        <taxon>Bacteria</taxon>
        <taxon>Pseudomonadati</taxon>
        <taxon>Pseudomonadota</taxon>
        <taxon>Alphaproteobacteria</taxon>
        <taxon>Acetobacterales</taxon>
        <taxon>Acidocellaceae</taxon>
        <taxon>Acidocella</taxon>
    </lineage>
</organism>
<feature type="transmembrane region" description="Helical" evidence="8">
    <location>
        <begin position="161"/>
        <end position="184"/>
    </location>
</feature>
<evidence type="ECO:0000256" key="1">
    <source>
        <dbReference type="ARBA" id="ARBA00004429"/>
    </source>
</evidence>
<feature type="transmembrane region" description="Helical" evidence="8">
    <location>
        <begin position="204"/>
        <end position="230"/>
    </location>
</feature>
<comment type="caution">
    <text evidence="10">The sequence shown here is derived from an EMBL/GenBank/DDBJ whole genome shotgun (WGS) entry which is preliminary data.</text>
</comment>
<evidence type="ECO:0000259" key="9">
    <source>
        <dbReference type="Pfam" id="PF00482"/>
    </source>
</evidence>
<gene>
    <name evidence="10" type="ORF">HNP71_000433</name>
</gene>
<dbReference type="PANTHER" id="PTHR30012:SF0">
    <property type="entry name" value="TYPE II SECRETION SYSTEM PROTEIN F-RELATED"/>
    <property type="match status" value="1"/>
</dbReference>
<keyword evidence="3" id="KW-1003">Cell membrane</keyword>
<feature type="domain" description="Type II secretion system protein GspF" evidence="9">
    <location>
        <begin position="265"/>
        <end position="386"/>
    </location>
</feature>
<dbReference type="InterPro" id="IPR003004">
    <property type="entry name" value="GspF/PilC"/>
</dbReference>
<feature type="domain" description="Type II secretion system protein GspF" evidence="9">
    <location>
        <begin position="66"/>
        <end position="185"/>
    </location>
</feature>
<dbReference type="InterPro" id="IPR042094">
    <property type="entry name" value="T2SS_GspF_sf"/>
</dbReference>
<dbReference type="AlphaFoldDB" id="A0A840VIX1"/>
<evidence type="ECO:0000256" key="8">
    <source>
        <dbReference type="SAM" id="Phobius"/>
    </source>
</evidence>
<dbReference type="Gene3D" id="1.20.81.30">
    <property type="entry name" value="Type II secretion system (T2SS), domain F"/>
    <property type="match status" value="2"/>
</dbReference>
<dbReference type="GO" id="GO:0015628">
    <property type="term" value="P:protein secretion by the type II secretion system"/>
    <property type="evidence" value="ECO:0007669"/>
    <property type="project" value="TreeGrafter"/>
</dbReference>
<dbReference type="EMBL" id="JACHFJ010000001">
    <property type="protein sequence ID" value="MBB5372209.1"/>
    <property type="molecule type" value="Genomic_DNA"/>
</dbReference>
<keyword evidence="5 8" id="KW-0812">Transmembrane</keyword>
<evidence type="ECO:0000256" key="4">
    <source>
        <dbReference type="ARBA" id="ARBA00022519"/>
    </source>
</evidence>
<keyword evidence="7 8" id="KW-0472">Membrane</keyword>
<comment type="similarity">
    <text evidence="2">Belongs to the GSP F family.</text>
</comment>
<keyword evidence="11" id="KW-1185">Reference proteome</keyword>
<comment type="subcellular location">
    <subcellularLocation>
        <location evidence="1">Cell inner membrane</location>
        <topology evidence="1">Multi-pass membrane protein</topology>
    </subcellularLocation>
</comment>
<dbReference type="PANTHER" id="PTHR30012">
    <property type="entry name" value="GENERAL SECRETION PATHWAY PROTEIN"/>
    <property type="match status" value="1"/>
</dbReference>
<evidence type="ECO:0000256" key="3">
    <source>
        <dbReference type="ARBA" id="ARBA00022475"/>
    </source>
</evidence>
<evidence type="ECO:0000256" key="6">
    <source>
        <dbReference type="ARBA" id="ARBA00022989"/>
    </source>
</evidence>
<evidence type="ECO:0000256" key="2">
    <source>
        <dbReference type="ARBA" id="ARBA00005745"/>
    </source>
</evidence>
<dbReference type="PRINTS" id="PR00812">
    <property type="entry name" value="BCTERIALGSPF"/>
</dbReference>
<evidence type="ECO:0000313" key="11">
    <source>
        <dbReference type="Proteomes" id="UP000553706"/>
    </source>
</evidence>
<evidence type="ECO:0000256" key="7">
    <source>
        <dbReference type="ARBA" id="ARBA00023136"/>
    </source>
</evidence>
<dbReference type="Pfam" id="PF00482">
    <property type="entry name" value="T2SSF"/>
    <property type="match status" value="2"/>
</dbReference>
<sequence length="396" mass="41682">MPRFVYRALGNGGEMLRGTAEGADRAEIAGQLQKRGAMVLSIAPERRFSTLLRLELGGGALKRVELATLLAAGQDLDRALRLMAEEAANRRVSAVLGRVRDSVRDGAALTTALQREPRSFPRLYIGLVRAGEAGGQLAATLERLAGLLERQRSLAASVQSAMIYPAILLIAAIGSIALLLTQVLPQFVPLFAQNGVALPASTAFLLALGQVVSASAPYALLASLVLGFGLRALLRQPGPRLVVDRLILRVPLLGGLTREVLAARFARTLGLLLANGVALLPALTMTQEVLGNRAAQNAVAVAAESAKTGQGMARALQQAGCFPLRLVHLLRLGEETAQLGPLALRAADMHEERTRLALQQLVAMLVPAITILMGAAVAGIVSSLLLAMLSLNDIAQ</sequence>
<dbReference type="RefSeq" id="WP_183265192.1">
    <property type="nucleotide sequence ID" value="NZ_JACHFJ010000001.1"/>
</dbReference>
<name>A0A840VIX1_9PROT</name>
<reference evidence="10 11" key="1">
    <citation type="submission" date="2020-08" db="EMBL/GenBank/DDBJ databases">
        <title>Genomic Encyclopedia of Type Strains, Phase IV (KMG-IV): sequencing the most valuable type-strain genomes for metagenomic binning, comparative biology and taxonomic classification.</title>
        <authorList>
            <person name="Goeker M."/>
        </authorList>
    </citation>
    <scope>NUCLEOTIDE SEQUENCE [LARGE SCALE GENOMIC DNA]</scope>
    <source>
        <strain evidence="10 11">DSM 27026</strain>
    </source>
</reference>
<evidence type="ECO:0000313" key="10">
    <source>
        <dbReference type="EMBL" id="MBB5372209.1"/>
    </source>
</evidence>
<keyword evidence="6 8" id="KW-1133">Transmembrane helix</keyword>
<dbReference type="FunFam" id="1.20.81.30:FF:000001">
    <property type="entry name" value="Type II secretion system protein F"/>
    <property type="match status" value="1"/>
</dbReference>
<protein>
    <submittedName>
        <fullName evidence="10">General secretion pathway protein F</fullName>
    </submittedName>
</protein>
<proteinExistence type="inferred from homology"/>
<evidence type="ECO:0000256" key="5">
    <source>
        <dbReference type="ARBA" id="ARBA00022692"/>
    </source>
</evidence>
<dbReference type="GO" id="GO:0005886">
    <property type="term" value="C:plasma membrane"/>
    <property type="evidence" value="ECO:0007669"/>
    <property type="project" value="UniProtKB-SubCell"/>
</dbReference>
<dbReference type="InterPro" id="IPR018076">
    <property type="entry name" value="T2SS_GspF_dom"/>
</dbReference>